<evidence type="ECO:0000313" key="11">
    <source>
        <dbReference type="Proteomes" id="UP000265541"/>
    </source>
</evidence>
<dbReference type="InterPro" id="IPR004472">
    <property type="entry name" value="DTB_synth_BioD"/>
</dbReference>
<dbReference type="GO" id="GO:0005524">
    <property type="term" value="F:ATP binding"/>
    <property type="evidence" value="ECO:0007669"/>
    <property type="project" value="UniProtKB-UniRule"/>
</dbReference>
<evidence type="ECO:0000256" key="8">
    <source>
        <dbReference type="ARBA" id="ARBA00047386"/>
    </source>
</evidence>
<dbReference type="InterPro" id="IPR027417">
    <property type="entry name" value="P-loop_NTPase"/>
</dbReference>
<accession>A0A3A0VQQ3</accession>
<feature type="binding site" evidence="9">
    <location>
        <position position="15"/>
    </location>
    <ligand>
        <name>Mg(2+)</name>
        <dbReference type="ChEBI" id="CHEBI:18420"/>
    </ligand>
</feature>
<dbReference type="GO" id="GO:0005829">
    <property type="term" value="C:cytosol"/>
    <property type="evidence" value="ECO:0007669"/>
    <property type="project" value="TreeGrafter"/>
</dbReference>
<reference evidence="10 11" key="1">
    <citation type="journal article" date="2016" name="Front. Microbiol.">
        <title>Comprehensive Phylogenetic Analysis of Bovine Non-aureus Staphylococci Species Based on Whole-Genome Sequencing.</title>
        <authorList>
            <person name="Naushad S."/>
            <person name="Barkema H.W."/>
            <person name="Luby C."/>
            <person name="Condas L.A."/>
            <person name="Nobrega D.B."/>
            <person name="Carson D.A."/>
            <person name="De Buck J."/>
        </authorList>
    </citation>
    <scope>NUCLEOTIDE SEQUENCE [LARGE SCALE GENOMIC DNA]</scope>
    <source>
        <strain evidence="10 11">SNUC 4781</strain>
    </source>
</reference>
<evidence type="ECO:0000256" key="2">
    <source>
        <dbReference type="ARBA" id="ARBA00022598"/>
    </source>
</evidence>
<comment type="function">
    <text evidence="9">Catalyzes a mechanistically unusual reaction, the ATP-dependent insertion of CO2 between the N7 and N8 nitrogen atoms of 7,8-diaminopelargonic acid (DAPA, also called 7,8-diammoniononanoate) to form a ureido ring.</text>
</comment>
<dbReference type="PANTHER" id="PTHR43210">
    <property type="entry name" value="DETHIOBIOTIN SYNTHETASE"/>
    <property type="match status" value="1"/>
</dbReference>
<comment type="caution">
    <text evidence="9">Lacks conserved residue(s) required for the propagation of feature annotation.</text>
</comment>
<dbReference type="Proteomes" id="UP000265541">
    <property type="component" value="Unassembled WGS sequence"/>
</dbReference>
<feature type="active site" evidence="9">
    <location>
        <position position="36"/>
    </location>
</feature>
<dbReference type="GO" id="GO:0004141">
    <property type="term" value="F:dethiobiotin synthase activity"/>
    <property type="evidence" value="ECO:0007669"/>
    <property type="project" value="UniProtKB-UniRule"/>
</dbReference>
<sequence>MNIFITGTNTDIGKTYITKQLFNLLHNTGKSVGIFKPFQTEEIELGLYPDLEVYKTECGLKYEDTSLYTFRDPVSPHLAFKREAHQTFSRDKIRTKLEHLEQHYDYILIEGAGGIAVPIYECNDDFYMTTDLIHDTADFIVSVVPSKLGAISDIIVHQAYLEQCGLPDNVIIMNQFGNTAIEQDNKHTIEKFLYKDVFTCESNTQTLVTSNKLLEILEGANNNEQ</sequence>
<protein>
    <recommendedName>
        <fullName evidence="9">ATP-dependent dethiobiotin synthetase BioD</fullName>
        <ecNumber evidence="9">6.3.3.3</ecNumber>
    </recommendedName>
    <alternativeName>
        <fullName evidence="9">DTB synthetase</fullName>
        <shortName evidence="9">DTBS</shortName>
    </alternativeName>
    <alternativeName>
        <fullName evidence="9">Dethiobiotin synthase</fullName>
    </alternativeName>
</protein>
<comment type="catalytic activity">
    <reaction evidence="9">
        <text>(7R,8S)-7,8-diammoniononanoate + CO2 + ATP = (4R,5S)-dethiobiotin + ADP + phosphate + 3 H(+)</text>
        <dbReference type="Rhea" id="RHEA:15805"/>
        <dbReference type="ChEBI" id="CHEBI:15378"/>
        <dbReference type="ChEBI" id="CHEBI:16526"/>
        <dbReference type="ChEBI" id="CHEBI:30616"/>
        <dbReference type="ChEBI" id="CHEBI:43474"/>
        <dbReference type="ChEBI" id="CHEBI:149469"/>
        <dbReference type="ChEBI" id="CHEBI:149473"/>
        <dbReference type="ChEBI" id="CHEBI:456216"/>
        <dbReference type="EC" id="6.3.3.3"/>
    </reaction>
</comment>
<comment type="caution">
    <text evidence="10">The sequence shown here is derived from an EMBL/GenBank/DDBJ whole genome shotgun (WGS) entry which is preliminary data.</text>
</comment>
<feature type="binding site" evidence="9">
    <location>
        <position position="50"/>
    </location>
    <ligand>
        <name>Mg(2+)</name>
        <dbReference type="ChEBI" id="CHEBI:18420"/>
    </ligand>
</feature>
<evidence type="ECO:0000256" key="3">
    <source>
        <dbReference type="ARBA" id="ARBA00022723"/>
    </source>
</evidence>
<name>A0A3A0VQQ3_STAGA</name>
<gene>
    <name evidence="9 10" type="primary">bioD</name>
    <name evidence="10" type="ORF">BUZ14_06375</name>
</gene>
<keyword evidence="5 9" id="KW-0093">Biotin biosynthesis</keyword>
<evidence type="ECO:0000256" key="1">
    <source>
        <dbReference type="ARBA" id="ARBA00022490"/>
    </source>
</evidence>
<feature type="binding site" evidence="9">
    <location>
        <begin position="110"/>
        <end position="113"/>
    </location>
    <ligand>
        <name>ATP</name>
        <dbReference type="ChEBI" id="CHEBI:30616"/>
    </ligand>
</feature>
<dbReference type="HAMAP" id="MF_00336">
    <property type="entry name" value="BioD"/>
    <property type="match status" value="1"/>
</dbReference>
<dbReference type="EMBL" id="QYJN01000003">
    <property type="protein sequence ID" value="RIP34800.1"/>
    <property type="molecule type" value="Genomic_DNA"/>
</dbReference>
<keyword evidence="2 9" id="KW-0436">Ligase</keyword>
<dbReference type="RefSeq" id="WP_119485042.1">
    <property type="nucleotide sequence ID" value="NZ_QYJN01000003.1"/>
</dbReference>
<dbReference type="SUPFAM" id="SSF52540">
    <property type="entry name" value="P-loop containing nucleoside triphosphate hydrolases"/>
    <property type="match status" value="1"/>
</dbReference>
<evidence type="ECO:0000256" key="6">
    <source>
        <dbReference type="ARBA" id="ARBA00022840"/>
    </source>
</evidence>
<keyword evidence="3 9" id="KW-0479">Metal-binding</keyword>
<comment type="catalytic activity">
    <reaction evidence="8">
        <text>(7R,8S)-8-amino-7-(carboxyamino)nonanoate + ATP = (4R,5S)-dethiobiotin + ADP + phosphate + H(+)</text>
        <dbReference type="Rhea" id="RHEA:63684"/>
        <dbReference type="ChEBI" id="CHEBI:15378"/>
        <dbReference type="ChEBI" id="CHEBI:30616"/>
        <dbReference type="ChEBI" id="CHEBI:43474"/>
        <dbReference type="ChEBI" id="CHEBI:149470"/>
        <dbReference type="ChEBI" id="CHEBI:149473"/>
        <dbReference type="ChEBI" id="CHEBI:456216"/>
    </reaction>
</comment>
<dbReference type="GO" id="GO:0009102">
    <property type="term" value="P:biotin biosynthetic process"/>
    <property type="evidence" value="ECO:0007669"/>
    <property type="project" value="UniProtKB-UniRule"/>
</dbReference>
<dbReference type="PANTHER" id="PTHR43210:SF2">
    <property type="entry name" value="ATP-DEPENDENT DETHIOBIOTIN SYNTHETASE BIOD 2"/>
    <property type="match status" value="1"/>
</dbReference>
<evidence type="ECO:0000256" key="7">
    <source>
        <dbReference type="ARBA" id="ARBA00022842"/>
    </source>
</evidence>
<dbReference type="GO" id="GO:0000287">
    <property type="term" value="F:magnesium ion binding"/>
    <property type="evidence" value="ECO:0007669"/>
    <property type="project" value="UniProtKB-UniRule"/>
</dbReference>
<comment type="similarity">
    <text evidence="9">Belongs to the dethiobiotin synthetase family.</text>
</comment>
<keyword evidence="6 9" id="KW-0067">ATP-binding</keyword>
<comment type="subunit">
    <text evidence="9">Homodimer.</text>
</comment>
<evidence type="ECO:0000313" key="10">
    <source>
        <dbReference type="EMBL" id="RIP34800.1"/>
    </source>
</evidence>
<dbReference type="EC" id="6.3.3.3" evidence="9"/>
<keyword evidence="1 9" id="KW-0963">Cytoplasm</keyword>
<dbReference type="PIRSF" id="PIRSF006755">
    <property type="entry name" value="DTB_synth"/>
    <property type="match status" value="1"/>
</dbReference>
<dbReference type="NCBIfam" id="TIGR00347">
    <property type="entry name" value="bioD"/>
    <property type="match status" value="1"/>
</dbReference>
<dbReference type="Gene3D" id="3.40.50.300">
    <property type="entry name" value="P-loop containing nucleotide triphosphate hydrolases"/>
    <property type="match status" value="1"/>
</dbReference>
<feature type="binding site" evidence="9">
    <location>
        <position position="40"/>
    </location>
    <ligand>
        <name>substrate</name>
    </ligand>
</feature>
<feature type="binding site" evidence="9">
    <location>
        <position position="110"/>
    </location>
    <ligand>
        <name>Mg(2+)</name>
        <dbReference type="ChEBI" id="CHEBI:18420"/>
    </ligand>
</feature>
<comment type="pathway">
    <text evidence="9">Cofactor biosynthesis; biotin biosynthesis; biotin from 7,8-diaminononanoate: step 1/2.</text>
</comment>
<proteinExistence type="inferred from homology"/>
<keyword evidence="4 9" id="KW-0547">Nucleotide-binding</keyword>
<dbReference type="AlphaFoldDB" id="A0A3A0VQQ3"/>
<evidence type="ECO:0000256" key="4">
    <source>
        <dbReference type="ARBA" id="ARBA00022741"/>
    </source>
</evidence>
<comment type="cofactor">
    <cofactor evidence="9">
        <name>Mg(2+)</name>
        <dbReference type="ChEBI" id="CHEBI:18420"/>
    </cofactor>
</comment>
<dbReference type="UniPathway" id="UPA00078">
    <property type="reaction ID" value="UER00161"/>
</dbReference>
<feature type="binding site" evidence="9">
    <location>
        <position position="50"/>
    </location>
    <ligand>
        <name>ATP</name>
        <dbReference type="ChEBI" id="CHEBI:30616"/>
    </ligand>
</feature>
<dbReference type="OrthoDB" id="9802097at2"/>
<dbReference type="Pfam" id="PF13500">
    <property type="entry name" value="AAA_26"/>
    <property type="match status" value="1"/>
</dbReference>
<comment type="subcellular location">
    <subcellularLocation>
        <location evidence="9">Cytoplasm</location>
    </subcellularLocation>
</comment>
<dbReference type="CDD" id="cd03109">
    <property type="entry name" value="DTBS"/>
    <property type="match status" value="1"/>
</dbReference>
<organism evidence="10 11">
    <name type="scientific">Staphylococcus gallinarum</name>
    <dbReference type="NCBI Taxonomy" id="1293"/>
    <lineage>
        <taxon>Bacteria</taxon>
        <taxon>Bacillati</taxon>
        <taxon>Bacillota</taxon>
        <taxon>Bacilli</taxon>
        <taxon>Bacillales</taxon>
        <taxon>Staphylococcaceae</taxon>
        <taxon>Staphylococcus</taxon>
    </lineage>
</organism>
<evidence type="ECO:0000256" key="9">
    <source>
        <dbReference type="HAMAP-Rule" id="MF_00336"/>
    </source>
</evidence>
<feature type="binding site" evidence="9">
    <location>
        <begin position="11"/>
        <end position="16"/>
    </location>
    <ligand>
        <name>ATP</name>
        <dbReference type="ChEBI" id="CHEBI:30616"/>
    </ligand>
</feature>
<keyword evidence="7 9" id="KW-0460">Magnesium</keyword>
<feature type="binding site" evidence="9">
    <location>
        <begin position="174"/>
        <end position="175"/>
    </location>
    <ligand>
        <name>ATP</name>
        <dbReference type="ChEBI" id="CHEBI:30616"/>
    </ligand>
</feature>
<evidence type="ECO:0000256" key="5">
    <source>
        <dbReference type="ARBA" id="ARBA00022756"/>
    </source>
</evidence>